<proteinExistence type="predicted"/>
<evidence type="ECO:0000313" key="2">
    <source>
        <dbReference type="Proteomes" id="UP000192333"/>
    </source>
</evidence>
<reference evidence="2" key="1">
    <citation type="submission" date="2017-04" db="EMBL/GenBank/DDBJ databases">
        <authorList>
            <person name="Varghese N."/>
            <person name="Submissions S."/>
        </authorList>
    </citation>
    <scope>NUCLEOTIDE SEQUENCE [LARGE SCALE GENOMIC DNA]</scope>
    <source>
        <strain evidence="2">DSM 16537</strain>
    </source>
</reference>
<organism evidence="1 2">
    <name type="scientific">Aquiflexum balticum DSM 16537</name>
    <dbReference type="NCBI Taxonomy" id="758820"/>
    <lineage>
        <taxon>Bacteria</taxon>
        <taxon>Pseudomonadati</taxon>
        <taxon>Bacteroidota</taxon>
        <taxon>Cytophagia</taxon>
        <taxon>Cytophagales</taxon>
        <taxon>Cyclobacteriaceae</taxon>
        <taxon>Aquiflexum</taxon>
    </lineage>
</organism>
<dbReference type="EMBL" id="LT838813">
    <property type="protein sequence ID" value="SMD42275.1"/>
    <property type="molecule type" value="Genomic_DNA"/>
</dbReference>
<name>A0A1W2H011_9BACT</name>
<sequence length="49" mass="5660">MNIENERREFLLKSGGLLLGSMLPSLLCGHWLPEQLPEEVYDEINTFLI</sequence>
<gene>
    <name evidence="1" type="ORF">SAMN00777080_0819</name>
</gene>
<protein>
    <submittedName>
        <fullName evidence="1">Uncharacterized protein</fullName>
    </submittedName>
</protein>
<keyword evidence="2" id="KW-1185">Reference proteome</keyword>
<evidence type="ECO:0000313" key="1">
    <source>
        <dbReference type="EMBL" id="SMD42275.1"/>
    </source>
</evidence>
<dbReference type="Proteomes" id="UP000192333">
    <property type="component" value="Chromosome I"/>
</dbReference>
<accession>A0A1W2H011</accession>
<dbReference type="AlphaFoldDB" id="A0A1W2H011"/>